<sequence length="91" mass="9462">MGRDAHHGALLLTRTVDFEPPDTGSLIPAGKALPWLDSRDPAVNDGDHLSLGQRHEGRALSGSAGDAGLRQAAPGSSPYTPLPEPETQAQS</sequence>
<evidence type="ECO:0000256" key="1">
    <source>
        <dbReference type="SAM" id="MobiDB-lite"/>
    </source>
</evidence>
<name>L5KWP4_PTEAL</name>
<gene>
    <name evidence="2" type="ORF">PAL_GLEAN10000780</name>
</gene>
<dbReference type="EMBL" id="KB030502">
    <property type="protein sequence ID" value="ELK15837.1"/>
    <property type="molecule type" value="Genomic_DNA"/>
</dbReference>
<feature type="region of interest" description="Disordered" evidence="1">
    <location>
        <begin position="14"/>
        <end position="91"/>
    </location>
</feature>
<evidence type="ECO:0000313" key="3">
    <source>
        <dbReference type="Proteomes" id="UP000010552"/>
    </source>
</evidence>
<accession>L5KWP4</accession>
<reference evidence="3" key="1">
    <citation type="journal article" date="2013" name="Science">
        <title>Comparative analysis of bat genomes provides insight into the evolution of flight and immunity.</title>
        <authorList>
            <person name="Zhang G."/>
            <person name="Cowled C."/>
            <person name="Shi Z."/>
            <person name="Huang Z."/>
            <person name="Bishop-Lilly K.A."/>
            <person name="Fang X."/>
            <person name="Wynne J.W."/>
            <person name="Xiong Z."/>
            <person name="Baker M.L."/>
            <person name="Zhao W."/>
            <person name="Tachedjian M."/>
            <person name="Zhu Y."/>
            <person name="Zhou P."/>
            <person name="Jiang X."/>
            <person name="Ng J."/>
            <person name="Yang L."/>
            <person name="Wu L."/>
            <person name="Xiao J."/>
            <person name="Feng Y."/>
            <person name="Chen Y."/>
            <person name="Sun X."/>
            <person name="Zhang Y."/>
            <person name="Marsh G.A."/>
            <person name="Crameri G."/>
            <person name="Broder C.C."/>
            <person name="Frey K.G."/>
            <person name="Wang L.F."/>
            <person name="Wang J."/>
        </authorList>
    </citation>
    <scope>NUCLEOTIDE SEQUENCE [LARGE SCALE GENOMIC DNA]</scope>
</reference>
<dbReference type="Proteomes" id="UP000010552">
    <property type="component" value="Unassembled WGS sequence"/>
</dbReference>
<protein>
    <submittedName>
        <fullName evidence="2">Uncharacterized protein</fullName>
    </submittedName>
</protein>
<organism evidence="2 3">
    <name type="scientific">Pteropus alecto</name>
    <name type="common">Black flying fox</name>
    <dbReference type="NCBI Taxonomy" id="9402"/>
    <lineage>
        <taxon>Eukaryota</taxon>
        <taxon>Metazoa</taxon>
        <taxon>Chordata</taxon>
        <taxon>Craniata</taxon>
        <taxon>Vertebrata</taxon>
        <taxon>Euteleostomi</taxon>
        <taxon>Mammalia</taxon>
        <taxon>Eutheria</taxon>
        <taxon>Laurasiatheria</taxon>
        <taxon>Chiroptera</taxon>
        <taxon>Yinpterochiroptera</taxon>
        <taxon>Pteropodoidea</taxon>
        <taxon>Pteropodidae</taxon>
        <taxon>Pteropodinae</taxon>
        <taxon>Pteropus</taxon>
    </lineage>
</organism>
<dbReference type="AlphaFoldDB" id="L5KWP4"/>
<keyword evidence="3" id="KW-1185">Reference proteome</keyword>
<feature type="compositionally biased region" description="Basic and acidic residues" evidence="1">
    <location>
        <begin position="37"/>
        <end position="58"/>
    </location>
</feature>
<proteinExistence type="predicted"/>
<evidence type="ECO:0000313" key="2">
    <source>
        <dbReference type="EMBL" id="ELK15837.1"/>
    </source>
</evidence>
<dbReference type="InParanoid" id="L5KWP4"/>